<evidence type="ECO:0000256" key="3">
    <source>
        <dbReference type="ARBA" id="ARBA00022723"/>
    </source>
</evidence>
<dbReference type="Proteomes" id="UP001310692">
    <property type="component" value="Unassembled WGS sequence"/>
</dbReference>
<evidence type="ECO:0000256" key="6">
    <source>
        <dbReference type="ARBA" id="ARBA00022842"/>
    </source>
</evidence>
<keyword evidence="6" id="KW-0460">Magnesium</keyword>
<keyword evidence="3" id="KW-0479">Metal-binding</keyword>
<dbReference type="RefSeq" id="WP_330196675.1">
    <property type="nucleotide sequence ID" value="NZ_JAZDRO010000004.1"/>
</dbReference>
<feature type="domain" description="RNA-binding protein AU-1/Ribonuclease E/G" evidence="8">
    <location>
        <begin position="146"/>
        <end position="269"/>
    </location>
</feature>
<dbReference type="InterPro" id="IPR019307">
    <property type="entry name" value="RNA-bd_AU-1/RNase_E/G"/>
</dbReference>
<dbReference type="InterPro" id="IPR004659">
    <property type="entry name" value="RNase_E/G"/>
</dbReference>
<evidence type="ECO:0000256" key="5">
    <source>
        <dbReference type="ARBA" id="ARBA00022801"/>
    </source>
</evidence>
<evidence type="ECO:0000256" key="7">
    <source>
        <dbReference type="ARBA" id="ARBA00022884"/>
    </source>
</evidence>
<dbReference type="EMBL" id="JAZDRO010000004">
    <property type="protein sequence ID" value="MEE2567116.1"/>
    <property type="molecule type" value="Genomic_DNA"/>
</dbReference>
<keyword evidence="10" id="KW-1185">Reference proteome</keyword>
<evidence type="ECO:0000313" key="10">
    <source>
        <dbReference type="Proteomes" id="UP001310692"/>
    </source>
</evidence>
<evidence type="ECO:0000256" key="4">
    <source>
        <dbReference type="ARBA" id="ARBA00022759"/>
    </source>
</evidence>
<dbReference type="PANTHER" id="PTHR30001">
    <property type="entry name" value="RIBONUCLEASE"/>
    <property type="match status" value="1"/>
</dbReference>
<gene>
    <name evidence="9" type="ORF">V0U35_10555</name>
</gene>
<evidence type="ECO:0000313" key="9">
    <source>
        <dbReference type="EMBL" id="MEE2567116.1"/>
    </source>
</evidence>
<evidence type="ECO:0000256" key="2">
    <source>
        <dbReference type="ARBA" id="ARBA00022722"/>
    </source>
</evidence>
<reference evidence="9 10" key="1">
    <citation type="submission" date="2024-01" db="EMBL/GenBank/DDBJ databases">
        <title>Hyphobacterium bacterium isolated from marine sediment.</title>
        <authorList>
            <person name="Zhao S."/>
        </authorList>
    </citation>
    <scope>NUCLEOTIDE SEQUENCE [LARGE SCALE GENOMIC DNA]</scope>
    <source>
        <strain evidence="9 10">Y60-23</strain>
    </source>
</reference>
<dbReference type="CDD" id="cd04453">
    <property type="entry name" value="S1_RNase_E"/>
    <property type="match status" value="1"/>
</dbReference>
<dbReference type="Gene3D" id="2.40.50.140">
    <property type="entry name" value="Nucleic acid-binding proteins"/>
    <property type="match status" value="1"/>
</dbReference>
<dbReference type="PANTHER" id="PTHR30001:SF1">
    <property type="entry name" value="RIBONUCLEASE E_G-LIKE PROTEIN, CHLOROPLASTIC"/>
    <property type="match status" value="1"/>
</dbReference>
<dbReference type="SUPFAM" id="SSF50249">
    <property type="entry name" value="Nucleic acid-binding proteins"/>
    <property type="match status" value="1"/>
</dbReference>
<dbReference type="InterPro" id="IPR012340">
    <property type="entry name" value="NA-bd_OB-fold"/>
</dbReference>
<organism evidence="9 10">
    <name type="scientific">Hyphobacterium marinum</name>
    <dbReference type="NCBI Taxonomy" id="3116574"/>
    <lineage>
        <taxon>Bacteria</taxon>
        <taxon>Pseudomonadati</taxon>
        <taxon>Pseudomonadota</taxon>
        <taxon>Alphaproteobacteria</taxon>
        <taxon>Maricaulales</taxon>
        <taxon>Maricaulaceae</taxon>
        <taxon>Hyphobacterium</taxon>
    </lineage>
</organism>
<keyword evidence="7" id="KW-0694">RNA-binding</keyword>
<evidence type="ECO:0000259" key="8">
    <source>
        <dbReference type="Pfam" id="PF10150"/>
    </source>
</evidence>
<keyword evidence="2" id="KW-0540">Nuclease</keyword>
<sequence length="358" mass="38282">MNRTIVVEDAIGETRAALIEDGRVAELHIDRWSARESCAAAGAVYLGRVRRVDGSLNAAFVDLGVGPDGFLPFGKAGRPAGFHEGAAWPVEVTREAHAEKGPTLASVEAEASGDAPRLLTPALPLADRLAARYPDAKGLWADESDIDLDAEIEAALSVTADIPGGGRLIIEKTAALTAIDVDAAGRTAQGGAQKLAADLNRSAAKEAARQIRLRGLGGIVAIDFVHMRDRKARTEVEQALRRTFKRDPARVDVAPMSPFGIVELARQRTGRSLSEILLDDSGAPTVETCALRALHRLEAEGRANRRSRLRLTLALEVSDWLNSHADLWHGALTDRIGPRFDVVARDGAPRETAEVSTA</sequence>
<keyword evidence="5" id="KW-0378">Hydrolase</keyword>
<comment type="caution">
    <text evidence="9">The sequence shown here is derived from an EMBL/GenBank/DDBJ whole genome shotgun (WGS) entry which is preliminary data.</text>
</comment>
<protein>
    <submittedName>
        <fullName evidence="9">Ribonuclease E/G</fullName>
    </submittedName>
</protein>
<accession>A0ABU7LZX4</accession>
<comment type="cofactor">
    <cofactor evidence="1">
        <name>Mg(2+)</name>
        <dbReference type="ChEBI" id="CHEBI:18420"/>
    </cofactor>
</comment>
<dbReference type="Pfam" id="PF10150">
    <property type="entry name" value="RNase_E_G"/>
    <property type="match status" value="1"/>
</dbReference>
<proteinExistence type="predicted"/>
<evidence type="ECO:0000256" key="1">
    <source>
        <dbReference type="ARBA" id="ARBA00001946"/>
    </source>
</evidence>
<name>A0ABU7LZX4_9PROT</name>
<keyword evidence="4" id="KW-0255">Endonuclease</keyword>